<keyword evidence="10" id="KW-0498">Mitosis</keyword>
<sequence length="751" mass="82261">MLPAQDPIALVECGPRPVGPDRESVTPHKLSLLALVQQYSESRQQLDAPLTARQRKDTCLLLLQLLQGPELDGARLLVQLRRRLPPEQLSGLCRRLQRLKDAGVEGLSELVAGVKQLIAEAGPRRLAVSCSSVVGFFVRRMVLAFTRLPFHEVTRVYAEFAAYHSAGRFPDVAEEPPPPAMADSADCMDLGDVSDAAVVSIGGDDEEQADDSCSWVGQRPSRRQAELLVSTQMELLQTNERRALPPAQLQEVTSRLLRDNPDLAEAHFLSFLNCLRSSELCGAVHSLYHSFDRMGAGGDEPSRGLRYAALSLASLHARFGHRGAALAALREAVTMSQDSNDSRCLQQALTWLYKLTDDEEARQRLMRHAIAKSGELDLHELASLGVQNYTEMMARRGAKPTEAFEQLAISDQINCQHSLPALLASAYSVRSALCSLYGRPGLANLCSQLLLCIDTSGSGRHGAPVCGEPVALAAGTVARHLAGQGEYARAEQVLSWAAEQFPPAGAEARLVRQQWLEMEAERALLAGRCESAQEAATALTALDPASGRLRRAQLHLLRGEPAECEQLLAQLLAAQPPPVPERLVQLLLLRAELRAASADYAGAAEPLLAALAECQRRRLRGARCSVLLRLAAVQLQLGLRGPAAQLAEKLALPLLTHGSLHERARLYLLRARCLLAEEPPRRRDALPLLEEAAHLLTRLQAWLLLKTVFHLRAVTFHELDERAERNTAASQYRQLMAQHPTLDGVHLMRIS</sequence>
<feature type="domain" description="Anaphase-promoting complex subunit 5 N-terminal" evidence="17">
    <location>
        <begin position="25"/>
        <end position="165"/>
    </location>
</feature>
<evidence type="ECO:0000256" key="14">
    <source>
        <dbReference type="ARBA" id="ARBA00023242"/>
    </source>
</evidence>
<evidence type="ECO:0000259" key="16">
    <source>
        <dbReference type="Pfam" id="PF12862"/>
    </source>
</evidence>
<keyword evidence="11" id="KW-0833">Ubl conjugation pathway</keyword>
<evidence type="ECO:0000313" key="19">
    <source>
        <dbReference type="Proteomes" id="UP000440578"/>
    </source>
</evidence>
<evidence type="ECO:0000256" key="12">
    <source>
        <dbReference type="ARBA" id="ARBA00022803"/>
    </source>
</evidence>
<dbReference type="GO" id="GO:0051301">
    <property type="term" value="P:cell division"/>
    <property type="evidence" value="ECO:0007669"/>
    <property type="project" value="UniProtKB-KW"/>
</dbReference>
<reference evidence="18 19" key="1">
    <citation type="submission" date="2019-07" db="EMBL/GenBank/DDBJ databases">
        <title>Draft genome assembly of a fouling barnacle, Amphibalanus amphitrite (Darwin, 1854): The first reference genome for Thecostraca.</title>
        <authorList>
            <person name="Kim W."/>
        </authorList>
    </citation>
    <scope>NUCLEOTIDE SEQUENCE [LARGE SCALE GENOMIC DNA]</scope>
    <source>
        <strain evidence="18">SNU_AA5</strain>
        <tissue evidence="18">Soma without cirri and trophi</tissue>
    </source>
</reference>
<dbReference type="Proteomes" id="UP000440578">
    <property type="component" value="Unassembled WGS sequence"/>
</dbReference>
<evidence type="ECO:0000256" key="2">
    <source>
        <dbReference type="ARBA" id="ARBA00004186"/>
    </source>
</evidence>
<dbReference type="CDD" id="cd16270">
    <property type="entry name" value="Apc5_N"/>
    <property type="match status" value="1"/>
</dbReference>
<evidence type="ECO:0000256" key="10">
    <source>
        <dbReference type="ARBA" id="ARBA00022776"/>
    </source>
</evidence>
<dbReference type="GO" id="GO:0070979">
    <property type="term" value="P:protein K11-linked ubiquitination"/>
    <property type="evidence" value="ECO:0007669"/>
    <property type="project" value="TreeGrafter"/>
</dbReference>
<dbReference type="OrthoDB" id="2504561at2759"/>
<dbReference type="Pfam" id="PF12862">
    <property type="entry name" value="ANAPC5"/>
    <property type="match status" value="1"/>
</dbReference>
<dbReference type="PANTHER" id="PTHR12830">
    <property type="entry name" value="ANAPHASE-PROMOTING COMPLEX SUBUNIT 5"/>
    <property type="match status" value="1"/>
</dbReference>
<dbReference type="GO" id="GO:0005819">
    <property type="term" value="C:spindle"/>
    <property type="evidence" value="ECO:0007669"/>
    <property type="project" value="UniProtKB-SubCell"/>
</dbReference>
<dbReference type="GO" id="GO:0031145">
    <property type="term" value="P:anaphase-promoting complex-dependent catabolic process"/>
    <property type="evidence" value="ECO:0007669"/>
    <property type="project" value="TreeGrafter"/>
</dbReference>
<keyword evidence="7" id="KW-0597">Phosphoprotein</keyword>
<gene>
    <name evidence="18" type="primary">ANAPC5_1</name>
    <name evidence="18" type="ORF">FJT64_021831</name>
</gene>
<dbReference type="InterPro" id="IPR048968">
    <property type="entry name" value="Apc5_N"/>
</dbReference>
<evidence type="ECO:0000256" key="13">
    <source>
        <dbReference type="ARBA" id="ARBA00023212"/>
    </source>
</evidence>
<evidence type="ECO:0000256" key="8">
    <source>
        <dbReference type="ARBA" id="ARBA00022618"/>
    </source>
</evidence>
<comment type="caution">
    <text evidence="18">The sequence shown here is derived from an EMBL/GenBank/DDBJ whole genome shotgun (WGS) entry which is preliminary data.</text>
</comment>
<evidence type="ECO:0000256" key="11">
    <source>
        <dbReference type="ARBA" id="ARBA00022786"/>
    </source>
</evidence>
<evidence type="ECO:0000256" key="1">
    <source>
        <dbReference type="ARBA" id="ARBA00004123"/>
    </source>
</evidence>
<dbReference type="PANTHER" id="PTHR12830:SF9">
    <property type="entry name" value="ANAPHASE-PROMOTING COMPLEX SUBUNIT 5"/>
    <property type="match status" value="1"/>
</dbReference>
<evidence type="ECO:0000256" key="6">
    <source>
        <dbReference type="ARBA" id="ARBA00022490"/>
    </source>
</evidence>
<comment type="pathway">
    <text evidence="3">Protein modification; protein ubiquitination.</text>
</comment>
<accession>A0A6A4WIT7</accession>
<evidence type="ECO:0000256" key="15">
    <source>
        <dbReference type="ARBA" id="ARBA00023306"/>
    </source>
</evidence>
<evidence type="ECO:0000259" key="17">
    <source>
        <dbReference type="Pfam" id="PF21371"/>
    </source>
</evidence>
<evidence type="ECO:0000256" key="7">
    <source>
        <dbReference type="ARBA" id="ARBA00022553"/>
    </source>
</evidence>
<dbReference type="InterPro" id="IPR026000">
    <property type="entry name" value="Apc5_dom"/>
</dbReference>
<keyword evidence="19" id="KW-1185">Reference proteome</keyword>
<feature type="domain" description="Anaphase-promoting complex subunit 5" evidence="16">
    <location>
        <begin position="267"/>
        <end position="357"/>
    </location>
</feature>
<dbReference type="EMBL" id="VIIS01000639">
    <property type="protein sequence ID" value="KAF0306705.1"/>
    <property type="molecule type" value="Genomic_DNA"/>
</dbReference>
<dbReference type="AlphaFoldDB" id="A0A6A4WIT7"/>
<protein>
    <recommendedName>
        <fullName evidence="5">Anaphase-promoting complex subunit 5</fullName>
    </recommendedName>
</protein>
<name>A0A6A4WIT7_AMPAM</name>
<keyword evidence="9" id="KW-0677">Repeat</keyword>
<comment type="subcellular location">
    <subcellularLocation>
        <location evidence="2">Cytoplasm</location>
        <location evidence="2">Cytoskeleton</location>
        <location evidence="2">Spindle</location>
    </subcellularLocation>
    <subcellularLocation>
        <location evidence="1">Nucleus</location>
    </subcellularLocation>
</comment>
<evidence type="ECO:0000313" key="18">
    <source>
        <dbReference type="EMBL" id="KAF0306705.1"/>
    </source>
</evidence>
<keyword evidence="14" id="KW-0539">Nucleus</keyword>
<keyword evidence="13" id="KW-0206">Cytoskeleton</keyword>
<organism evidence="18 19">
    <name type="scientific">Amphibalanus amphitrite</name>
    <name type="common">Striped barnacle</name>
    <name type="synonym">Balanus amphitrite</name>
    <dbReference type="NCBI Taxonomy" id="1232801"/>
    <lineage>
        <taxon>Eukaryota</taxon>
        <taxon>Metazoa</taxon>
        <taxon>Ecdysozoa</taxon>
        <taxon>Arthropoda</taxon>
        <taxon>Crustacea</taxon>
        <taxon>Multicrustacea</taxon>
        <taxon>Cirripedia</taxon>
        <taxon>Thoracica</taxon>
        <taxon>Thoracicalcarea</taxon>
        <taxon>Balanomorpha</taxon>
        <taxon>Balanoidea</taxon>
        <taxon>Balanidae</taxon>
        <taxon>Amphibalaninae</taxon>
        <taxon>Amphibalanus</taxon>
    </lineage>
</organism>
<dbReference type="GO" id="GO:0005680">
    <property type="term" value="C:anaphase-promoting complex"/>
    <property type="evidence" value="ECO:0007669"/>
    <property type="project" value="InterPro"/>
</dbReference>
<evidence type="ECO:0000256" key="4">
    <source>
        <dbReference type="ARBA" id="ARBA00007450"/>
    </source>
</evidence>
<dbReference type="GO" id="GO:0045842">
    <property type="term" value="P:positive regulation of mitotic metaphase/anaphase transition"/>
    <property type="evidence" value="ECO:0007669"/>
    <property type="project" value="TreeGrafter"/>
</dbReference>
<dbReference type="Pfam" id="PF21371">
    <property type="entry name" value="Apc5_N"/>
    <property type="match status" value="1"/>
</dbReference>
<keyword evidence="6" id="KW-0963">Cytoplasm</keyword>
<comment type="similarity">
    <text evidence="4">Belongs to the APC5 family.</text>
</comment>
<evidence type="ECO:0000256" key="5">
    <source>
        <dbReference type="ARBA" id="ARBA00016066"/>
    </source>
</evidence>
<keyword evidence="12" id="KW-0802">TPR repeat</keyword>
<evidence type="ECO:0000256" key="9">
    <source>
        <dbReference type="ARBA" id="ARBA00022737"/>
    </source>
</evidence>
<dbReference type="InterPro" id="IPR037679">
    <property type="entry name" value="Apc5"/>
</dbReference>
<evidence type="ECO:0000256" key="3">
    <source>
        <dbReference type="ARBA" id="ARBA00004906"/>
    </source>
</evidence>
<proteinExistence type="inferred from homology"/>
<keyword evidence="8" id="KW-0132">Cell division</keyword>
<keyword evidence="15" id="KW-0131">Cell cycle</keyword>